<accession>A0AAN9F7D8</accession>
<keyword evidence="3" id="KW-1185">Reference proteome</keyword>
<feature type="compositionally biased region" description="Pro residues" evidence="1">
    <location>
        <begin position="7"/>
        <end position="23"/>
    </location>
</feature>
<comment type="caution">
    <text evidence="2">The sequence shown here is derived from an EMBL/GenBank/DDBJ whole genome shotgun (WGS) entry which is preliminary data.</text>
</comment>
<dbReference type="AlphaFoldDB" id="A0AAN9F7D8"/>
<reference evidence="2 3" key="1">
    <citation type="submission" date="2024-01" db="EMBL/GenBank/DDBJ databases">
        <title>The genomes of 5 underutilized Papilionoideae crops provide insights into root nodulation and disease resistance.</title>
        <authorList>
            <person name="Yuan L."/>
        </authorList>
    </citation>
    <scope>NUCLEOTIDE SEQUENCE [LARGE SCALE GENOMIC DNA]</scope>
    <source>
        <strain evidence="2">LY-2023</strain>
        <tissue evidence="2">Leaf</tissue>
    </source>
</reference>
<evidence type="ECO:0000313" key="3">
    <source>
        <dbReference type="Proteomes" id="UP001359559"/>
    </source>
</evidence>
<protein>
    <submittedName>
        <fullName evidence="2">Uncharacterized protein</fullName>
    </submittedName>
</protein>
<sequence length="147" mass="15839">MVKPPLNQQPPQPLSPPSDPPQEPSNNPSINKHQSMKHVVFGSTRIPLVTFMLVVPEHAVFKNYNDLKLEILLVDEHGNLKVFNIGLSADDPIAFFSESFTGLGSGVIKLAGLSYDDGARAEDEDLFDIGSFADFDSGGGDGGNMGR</sequence>
<feature type="region of interest" description="Disordered" evidence="1">
    <location>
        <begin position="1"/>
        <end position="32"/>
    </location>
</feature>
<dbReference type="Proteomes" id="UP001359559">
    <property type="component" value="Unassembled WGS sequence"/>
</dbReference>
<evidence type="ECO:0000256" key="1">
    <source>
        <dbReference type="SAM" id="MobiDB-lite"/>
    </source>
</evidence>
<organism evidence="2 3">
    <name type="scientific">Clitoria ternatea</name>
    <name type="common">Butterfly pea</name>
    <dbReference type="NCBI Taxonomy" id="43366"/>
    <lineage>
        <taxon>Eukaryota</taxon>
        <taxon>Viridiplantae</taxon>
        <taxon>Streptophyta</taxon>
        <taxon>Embryophyta</taxon>
        <taxon>Tracheophyta</taxon>
        <taxon>Spermatophyta</taxon>
        <taxon>Magnoliopsida</taxon>
        <taxon>eudicotyledons</taxon>
        <taxon>Gunneridae</taxon>
        <taxon>Pentapetalae</taxon>
        <taxon>rosids</taxon>
        <taxon>fabids</taxon>
        <taxon>Fabales</taxon>
        <taxon>Fabaceae</taxon>
        <taxon>Papilionoideae</taxon>
        <taxon>50 kb inversion clade</taxon>
        <taxon>NPAAA clade</taxon>
        <taxon>indigoferoid/millettioid clade</taxon>
        <taxon>Phaseoleae</taxon>
        <taxon>Clitoria</taxon>
    </lineage>
</organism>
<evidence type="ECO:0000313" key="2">
    <source>
        <dbReference type="EMBL" id="KAK7270989.1"/>
    </source>
</evidence>
<dbReference type="EMBL" id="JAYKXN010000007">
    <property type="protein sequence ID" value="KAK7270989.1"/>
    <property type="molecule type" value="Genomic_DNA"/>
</dbReference>
<proteinExistence type="predicted"/>
<name>A0AAN9F7D8_CLITE</name>
<gene>
    <name evidence="2" type="ORF">RJT34_26553</name>
</gene>